<evidence type="ECO:0000259" key="6">
    <source>
        <dbReference type="PROSITE" id="PS50217"/>
    </source>
</evidence>
<feature type="compositionally biased region" description="Low complexity" evidence="5">
    <location>
        <begin position="287"/>
        <end position="298"/>
    </location>
</feature>
<dbReference type="Gene3D" id="1.20.5.170">
    <property type="match status" value="1"/>
</dbReference>
<dbReference type="CDD" id="cd14687">
    <property type="entry name" value="bZIP_ATF2"/>
    <property type="match status" value="1"/>
</dbReference>
<feature type="compositionally biased region" description="Basic residues" evidence="5">
    <location>
        <begin position="151"/>
        <end position="161"/>
    </location>
</feature>
<dbReference type="PROSITE" id="PS50217">
    <property type="entry name" value="BZIP"/>
    <property type="match status" value="1"/>
</dbReference>
<dbReference type="SUPFAM" id="SSF57959">
    <property type="entry name" value="Leucine zipper domain"/>
    <property type="match status" value="1"/>
</dbReference>
<dbReference type="Proteomes" id="UP000777438">
    <property type="component" value="Unassembled WGS sequence"/>
</dbReference>
<dbReference type="InterPro" id="IPR051027">
    <property type="entry name" value="bZIP_transcription_factors"/>
</dbReference>
<dbReference type="GO" id="GO:0003700">
    <property type="term" value="F:DNA-binding transcription factor activity"/>
    <property type="evidence" value="ECO:0007669"/>
    <property type="project" value="InterPro"/>
</dbReference>
<feature type="domain" description="BZIP" evidence="6">
    <location>
        <begin position="181"/>
        <end position="244"/>
    </location>
</feature>
<keyword evidence="3" id="KW-0804">Transcription</keyword>
<feature type="compositionally biased region" description="Polar residues" evidence="5">
    <location>
        <begin position="309"/>
        <end position="322"/>
    </location>
</feature>
<dbReference type="InterPro" id="IPR046347">
    <property type="entry name" value="bZIP_sf"/>
</dbReference>
<evidence type="ECO:0000256" key="4">
    <source>
        <dbReference type="ARBA" id="ARBA00023242"/>
    </source>
</evidence>
<feature type="region of interest" description="Disordered" evidence="5">
    <location>
        <begin position="101"/>
        <end position="186"/>
    </location>
</feature>
<protein>
    <recommendedName>
        <fullName evidence="6">BZIP domain-containing protein</fullName>
    </recommendedName>
</protein>
<name>A0A9P9AKZ1_9HYPO</name>
<gene>
    <name evidence="7" type="ORF">B0T10DRAFT_148708</name>
</gene>
<comment type="subcellular location">
    <subcellularLocation>
        <location evidence="1">Nucleus</location>
    </subcellularLocation>
</comment>
<sequence length="383" mass="42518">MTDFVGNSYPTPGFDFPYGPCFTTTASTPSSSGCLATPPSYRIGPDSPAPRSNLAFQSALSQVTDSSFFDEAISASPMSTQVSFAFPQCFPQQVAAAKFSEDSKPLHAAPPASMAEQKPPRRLRTSSQHQDVPVKLEEDFSEPIAEETKGNKRGRKPKTQRRASLQSSRSQDSDGEGQFKDPRRRRILERNRIAATKCRMRKRDEASALAQREQAMEDHNRHLSKIFDDLTAEIYHLKTQLLRHTDCNCVLIQKYIAHEARKSVSGLPPCPSPFQPSTMPWVDYQRSSSGSGTSATDSHGIRTPEMESVPTTWADPSQQSSRSPEDILDMALEPLQEETIPVPTQHMPTMPTMHSCSYHEAWVGPGLHLQPSDSVLWGSPWEV</sequence>
<organism evidence="7 8">
    <name type="scientific">Thelonectria olida</name>
    <dbReference type="NCBI Taxonomy" id="1576542"/>
    <lineage>
        <taxon>Eukaryota</taxon>
        <taxon>Fungi</taxon>
        <taxon>Dikarya</taxon>
        <taxon>Ascomycota</taxon>
        <taxon>Pezizomycotina</taxon>
        <taxon>Sordariomycetes</taxon>
        <taxon>Hypocreomycetidae</taxon>
        <taxon>Hypocreales</taxon>
        <taxon>Nectriaceae</taxon>
        <taxon>Thelonectria</taxon>
    </lineage>
</organism>
<dbReference type="SMART" id="SM00338">
    <property type="entry name" value="BRLZ"/>
    <property type="match status" value="1"/>
</dbReference>
<dbReference type="AlphaFoldDB" id="A0A9P9AKZ1"/>
<dbReference type="PROSITE" id="PS00036">
    <property type="entry name" value="BZIP_BASIC"/>
    <property type="match status" value="1"/>
</dbReference>
<keyword evidence="8" id="KW-1185">Reference proteome</keyword>
<evidence type="ECO:0000256" key="5">
    <source>
        <dbReference type="SAM" id="MobiDB-lite"/>
    </source>
</evidence>
<accession>A0A9P9AKZ1</accession>
<dbReference type="OrthoDB" id="295274at2759"/>
<dbReference type="EMBL" id="JAGPYM010000027">
    <property type="protein sequence ID" value="KAH6880125.1"/>
    <property type="molecule type" value="Genomic_DNA"/>
</dbReference>
<keyword evidence="4" id="KW-0539">Nucleus</keyword>
<evidence type="ECO:0000256" key="3">
    <source>
        <dbReference type="ARBA" id="ARBA00023163"/>
    </source>
</evidence>
<dbReference type="GO" id="GO:0005634">
    <property type="term" value="C:nucleus"/>
    <property type="evidence" value="ECO:0007669"/>
    <property type="project" value="UniProtKB-SubCell"/>
</dbReference>
<evidence type="ECO:0000256" key="1">
    <source>
        <dbReference type="ARBA" id="ARBA00004123"/>
    </source>
</evidence>
<feature type="region of interest" description="Disordered" evidence="5">
    <location>
        <begin position="283"/>
        <end position="324"/>
    </location>
</feature>
<evidence type="ECO:0000313" key="8">
    <source>
        <dbReference type="Proteomes" id="UP000777438"/>
    </source>
</evidence>
<keyword evidence="2" id="KW-0805">Transcription regulation</keyword>
<dbReference type="PANTHER" id="PTHR19304">
    <property type="entry name" value="CYCLIC-AMP RESPONSE ELEMENT BINDING PROTEIN"/>
    <property type="match status" value="1"/>
</dbReference>
<reference evidence="7 8" key="1">
    <citation type="journal article" date="2021" name="Nat. Commun.">
        <title>Genetic determinants of endophytism in the Arabidopsis root mycobiome.</title>
        <authorList>
            <person name="Mesny F."/>
            <person name="Miyauchi S."/>
            <person name="Thiergart T."/>
            <person name="Pickel B."/>
            <person name="Atanasova L."/>
            <person name="Karlsson M."/>
            <person name="Huettel B."/>
            <person name="Barry K.W."/>
            <person name="Haridas S."/>
            <person name="Chen C."/>
            <person name="Bauer D."/>
            <person name="Andreopoulos W."/>
            <person name="Pangilinan J."/>
            <person name="LaButti K."/>
            <person name="Riley R."/>
            <person name="Lipzen A."/>
            <person name="Clum A."/>
            <person name="Drula E."/>
            <person name="Henrissat B."/>
            <person name="Kohler A."/>
            <person name="Grigoriev I.V."/>
            <person name="Martin F.M."/>
            <person name="Hacquard S."/>
        </authorList>
    </citation>
    <scope>NUCLEOTIDE SEQUENCE [LARGE SCALE GENOMIC DNA]</scope>
    <source>
        <strain evidence="7 8">MPI-CAGE-CH-0241</strain>
    </source>
</reference>
<proteinExistence type="predicted"/>
<evidence type="ECO:0000256" key="2">
    <source>
        <dbReference type="ARBA" id="ARBA00023015"/>
    </source>
</evidence>
<evidence type="ECO:0000313" key="7">
    <source>
        <dbReference type="EMBL" id="KAH6880125.1"/>
    </source>
</evidence>
<comment type="caution">
    <text evidence="7">The sequence shown here is derived from an EMBL/GenBank/DDBJ whole genome shotgun (WGS) entry which is preliminary data.</text>
</comment>
<dbReference type="Pfam" id="PF00170">
    <property type="entry name" value="bZIP_1"/>
    <property type="match status" value="1"/>
</dbReference>
<dbReference type="InterPro" id="IPR004827">
    <property type="entry name" value="bZIP"/>
</dbReference>